<reference evidence="2" key="1">
    <citation type="journal article" date="2012" name="Nature">
        <title>Algal genomes reveal evolutionary mosaicism and the fate of nucleomorphs.</title>
        <authorList>
            <consortium name="DOE Joint Genome Institute"/>
            <person name="Curtis B.A."/>
            <person name="Tanifuji G."/>
            <person name="Burki F."/>
            <person name="Gruber A."/>
            <person name="Irimia M."/>
            <person name="Maruyama S."/>
            <person name="Arias M.C."/>
            <person name="Ball S.G."/>
            <person name="Gile G.H."/>
            <person name="Hirakawa Y."/>
            <person name="Hopkins J.F."/>
            <person name="Kuo A."/>
            <person name="Rensing S.A."/>
            <person name="Schmutz J."/>
            <person name="Symeonidi A."/>
            <person name="Elias M."/>
            <person name="Eveleigh R.J."/>
            <person name="Herman E.K."/>
            <person name="Klute M.J."/>
            <person name="Nakayama T."/>
            <person name="Obornik M."/>
            <person name="Reyes-Prieto A."/>
            <person name="Armbrust E.V."/>
            <person name="Aves S.J."/>
            <person name="Beiko R.G."/>
            <person name="Coutinho P."/>
            <person name="Dacks J.B."/>
            <person name="Durnford D.G."/>
            <person name="Fast N.M."/>
            <person name="Green B.R."/>
            <person name="Grisdale C.J."/>
            <person name="Hempel F."/>
            <person name="Henrissat B."/>
            <person name="Hoppner M.P."/>
            <person name="Ishida K."/>
            <person name="Kim E."/>
            <person name="Koreny L."/>
            <person name="Kroth P.G."/>
            <person name="Liu Y."/>
            <person name="Malik S.B."/>
            <person name="Maier U.G."/>
            <person name="McRose D."/>
            <person name="Mock T."/>
            <person name="Neilson J.A."/>
            <person name="Onodera N.T."/>
            <person name="Poole A.M."/>
            <person name="Pritham E.J."/>
            <person name="Richards T.A."/>
            <person name="Rocap G."/>
            <person name="Roy S.W."/>
            <person name="Sarai C."/>
            <person name="Schaack S."/>
            <person name="Shirato S."/>
            <person name="Slamovits C.H."/>
            <person name="Spencer D.F."/>
            <person name="Suzuki S."/>
            <person name="Worden A.Z."/>
            <person name="Zauner S."/>
            <person name="Barry K."/>
            <person name="Bell C."/>
            <person name="Bharti A.K."/>
            <person name="Crow J.A."/>
            <person name="Grimwood J."/>
            <person name="Kramer R."/>
            <person name="Lindquist E."/>
            <person name="Lucas S."/>
            <person name="Salamov A."/>
            <person name="McFadden G.I."/>
            <person name="Lane C.E."/>
            <person name="Keeling P.J."/>
            <person name="Gray M.W."/>
            <person name="Grigoriev I.V."/>
            <person name="Archibald J.M."/>
        </authorList>
    </citation>
    <scope>NUCLEOTIDE SEQUENCE</scope>
    <source>
        <strain evidence="2">CCMP2712</strain>
    </source>
</reference>
<reference evidence="1" key="3">
    <citation type="submission" date="2015-06" db="UniProtKB">
        <authorList>
            <consortium name="EnsemblProtists"/>
        </authorList>
    </citation>
    <scope>IDENTIFICATION</scope>
</reference>
<proteinExistence type="predicted"/>
<dbReference type="OMA" id="NIGHATY"/>
<evidence type="ECO:0000313" key="2">
    <source>
        <dbReference type="Proteomes" id="UP000011087"/>
    </source>
</evidence>
<dbReference type="Proteomes" id="UP000011087">
    <property type="component" value="Unassembled WGS sequence"/>
</dbReference>
<dbReference type="EnsemblProtists" id="EKX40185">
    <property type="protein sequence ID" value="EKX40185"/>
    <property type="gene ID" value="GUITHDRAFT_154181"/>
</dbReference>
<keyword evidence="2" id="KW-1185">Reference proteome</keyword>
<sequence length="195" mass="22568">MYDAPWGEIQIRILAGNLHCILAMSKTTADREECPICKTRYSTNSIRTIPQHCIKACSRCRRAFKDIDLKTVQDYAVFTDALVLKLLHFLQNIGHATYLKLSQHTINTSHVRAKLTLLGDLFGQNAEGFKNCFLHYFTSFQQGADAKMHHDQFQLHIDAQKLRSQVKNHRQKQKALCKKIRHWATSHYDTVDELQ</sequence>
<dbReference type="AlphaFoldDB" id="A0A0C3T8E7"/>
<reference evidence="2" key="2">
    <citation type="submission" date="2012-11" db="EMBL/GenBank/DDBJ databases">
        <authorList>
            <person name="Kuo A."/>
            <person name="Curtis B.A."/>
            <person name="Tanifuji G."/>
            <person name="Burki F."/>
            <person name="Gruber A."/>
            <person name="Irimia M."/>
            <person name="Maruyama S."/>
            <person name="Arias M.C."/>
            <person name="Ball S.G."/>
            <person name="Gile G.H."/>
            <person name="Hirakawa Y."/>
            <person name="Hopkins J.F."/>
            <person name="Rensing S.A."/>
            <person name="Schmutz J."/>
            <person name="Symeonidi A."/>
            <person name="Elias M."/>
            <person name="Eveleigh R.J."/>
            <person name="Herman E.K."/>
            <person name="Klute M.J."/>
            <person name="Nakayama T."/>
            <person name="Obornik M."/>
            <person name="Reyes-Prieto A."/>
            <person name="Armbrust E.V."/>
            <person name="Aves S.J."/>
            <person name="Beiko R.G."/>
            <person name="Coutinho P."/>
            <person name="Dacks J.B."/>
            <person name="Durnford D.G."/>
            <person name="Fast N.M."/>
            <person name="Green B.R."/>
            <person name="Grisdale C."/>
            <person name="Hempe F."/>
            <person name="Henrissat B."/>
            <person name="Hoppner M.P."/>
            <person name="Ishida K.-I."/>
            <person name="Kim E."/>
            <person name="Koreny L."/>
            <person name="Kroth P.G."/>
            <person name="Liu Y."/>
            <person name="Malik S.-B."/>
            <person name="Maier U.G."/>
            <person name="McRose D."/>
            <person name="Mock T."/>
            <person name="Neilson J.A."/>
            <person name="Onodera N.T."/>
            <person name="Poole A.M."/>
            <person name="Pritham E.J."/>
            <person name="Richards T.A."/>
            <person name="Rocap G."/>
            <person name="Roy S.W."/>
            <person name="Sarai C."/>
            <person name="Schaack S."/>
            <person name="Shirato S."/>
            <person name="Slamovits C.H."/>
            <person name="Spencer D.F."/>
            <person name="Suzuki S."/>
            <person name="Worden A.Z."/>
            <person name="Zauner S."/>
            <person name="Barry K."/>
            <person name="Bell C."/>
            <person name="Bharti A.K."/>
            <person name="Crow J.A."/>
            <person name="Grimwood J."/>
            <person name="Kramer R."/>
            <person name="Lindquist E."/>
            <person name="Lucas S."/>
            <person name="Salamov A."/>
            <person name="McFadden G.I."/>
            <person name="Lane C.E."/>
            <person name="Keeling P.J."/>
            <person name="Gray M.W."/>
            <person name="Grigoriev I.V."/>
            <person name="Archibald J.M."/>
        </authorList>
    </citation>
    <scope>NUCLEOTIDE SEQUENCE</scope>
    <source>
        <strain evidence="2">CCMP2712</strain>
    </source>
</reference>
<organism evidence="1 2">
    <name type="scientific">Guillardia theta (strain CCMP2712)</name>
    <name type="common">Cryptophyte</name>
    <dbReference type="NCBI Taxonomy" id="905079"/>
    <lineage>
        <taxon>Eukaryota</taxon>
        <taxon>Cryptophyceae</taxon>
        <taxon>Pyrenomonadales</taxon>
        <taxon>Geminigeraceae</taxon>
        <taxon>Guillardia</taxon>
    </lineage>
</organism>
<name>A0A0C3T8E7_GUITC</name>
<accession>A0A0C3T8E7</accession>
<protein>
    <submittedName>
        <fullName evidence="1">Uncharacterized protein</fullName>
    </submittedName>
</protein>
<evidence type="ECO:0000313" key="1">
    <source>
        <dbReference type="EnsemblProtists" id="EKX40185"/>
    </source>
</evidence>